<comment type="caution">
    <text evidence="1">The sequence shown here is derived from an EMBL/GenBank/DDBJ whole genome shotgun (WGS) entry which is preliminary data.</text>
</comment>
<protein>
    <submittedName>
        <fullName evidence="1">Uncharacterized protein</fullName>
    </submittedName>
</protein>
<dbReference type="EMBL" id="BARU01024940">
    <property type="protein sequence ID" value="GAH55080.1"/>
    <property type="molecule type" value="Genomic_DNA"/>
</dbReference>
<sequence>MVIRIIMNAESLIGSQFPNLYFHFFLNGLNFKA</sequence>
<reference evidence="1" key="1">
    <citation type="journal article" date="2014" name="Front. Microbiol.">
        <title>High frequency of phylogenetically diverse reductive dehalogenase-homologous genes in deep subseafloor sedimentary metagenomes.</title>
        <authorList>
            <person name="Kawai M."/>
            <person name="Futagami T."/>
            <person name="Toyoda A."/>
            <person name="Takaki Y."/>
            <person name="Nishi S."/>
            <person name="Hori S."/>
            <person name="Arai W."/>
            <person name="Tsubouchi T."/>
            <person name="Morono Y."/>
            <person name="Uchiyama I."/>
            <person name="Ito T."/>
            <person name="Fujiyama A."/>
            <person name="Inagaki F."/>
            <person name="Takami H."/>
        </authorList>
    </citation>
    <scope>NUCLEOTIDE SEQUENCE</scope>
    <source>
        <strain evidence="1">Expedition CK06-06</strain>
    </source>
</reference>
<proteinExistence type="predicted"/>
<gene>
    <name evidence="1" type="ORF">S03H2_40245</name>
</gene>
<evidence type="ECO:0000313" key="1">
    <source>
        <dbReference type="EMBL" id="GAH55080.1"/>
    </source>
</evidence>
<name>X1HDF9_9ZZZZ</name>
<feature type="non-terminal residue" evidence="1">
    <location>
        <position position="33"/>
    </location>
</feature>
<accession>X1HDF9</accession>
<dbReference type="AlphaFoldDB" id="X1HDF9"/>
<organism evidence="1">
    <name type="scientific">marine sediment metagenome</name>
    <dbReference type="NCBI Taxonomy" id="412755"/>
    <lineage>
        <taxon>unclassified sequences</taxon>
        <taxon>metagenomes</taxon>
        <taxon>ecological metagenomes</taxon>
    </lineage>
</organism>